<proteinExistence type="predicted"/>
<protein>
    <submittedName>
        <fullName evidence="1">Uncharacterized protein</fullName>
    </submittedName>
</protein>
<dbReference type="Proteomes" id="UP000582016">
    <property type="component" value="Unassembled WGS sequence"/>
</dbReference>
<evidence type="ECO:0000313" key="1">
    <source>
        <dbReference type="EMBL" id="KAF5568327.1"/>
    </source>
</evidence>
<sequence length="760" mass="86419">MRVGLRRLYELAVTIIMNGKAWRCLFSPGYRSYIEEFMFSDTDNCKSHRPPGDLSPETLGLWLSSSLAQRWTQLLSHLELSIPQGKDKSTTGYFSLIISVTEWRHKKWESTALVPRIRRSLRPTTPPTILVHPETRTGIASFDSQYQRYRPKQLRVINSFDVPHISRFKISAELASKYLSFASKAGFISYANNVLPGIVGPAIDVLASDKRVEKIREYDGTSFAWGADGGSEELNEHLSELESMHLYISAFSDVDRVQTPVDLMYFYMLHFEVASWLHTFATLITKPKLLPSVRKGFIGIRAGLRIEMFILAHAVQILLFAPLQEREDMSYTSTDSYPCRFPLAYPEPGPDDVKVCGKFSLDDLYRALLLMFFLLQQQPGKGADAHISQSSEVWLGYTTARSYYPWHGALDLPSVERFAFQKLPREIQLRIIELATLHKVTPTIQEEHDGRIRAFRKIRCTSEDSLLALKLTSRGMYHLVKTANSVEAISRNFGLPARTVNFRMNVEVDTLRILDMYQGIPVFYDKRGVRAPLPVRKLLFIEARHNRYHAEDALESFSNNSQHCAPGLPLDRLPKLEEYSLILPAEKQSWTMDGLPRIRPQGNNETPAHIGTKWQFNFYRYHRATELNNGVSEGCSMGVPPNFCDDSHLDGSDPSDRPGSIPYIGKYGYERSHGIVGGLWAGFKYFQESKEAYFAPLSWTEVEPLVMGPYGENGTRALFDDHTPQFVSKVWIIRQGTTAPKGWIKVQDADSSDPPGDTNY</sequence>
<evidence type="ECO:0000313" key="2">
    <source>
        <dbReference type="Proteomes" id="UP000582016"/>
    </source>
</evidence>
<comment type="caution">
    <text evidence="1">The sequence shown here is derived from an EMBL/GenBank/DDBJ whole genome shotgun (WGS) entry which is preliminary data.</text>
</comment>
<accession>A0A8H5NJ46</accession>
<name>A0A8H5NJ46_9HYPO</name>
<dbReference type="EMBL" id="JAAOAQ010000086">
    <property type="protein sequence ID" value="KAF5568327.1"/>
    <property type="molecule type" value="Genomic_DNA"/>
</dbReference>
<gene>
    <name evidence="1" type="ORF">FPHYL_2865</name>
</gene>
<keyword evidence="2" id="KW-1185">Reference proteome</keyword>
<organism evidence="1 2">
    <name type="scientific">Fusarium phyllophilum</name>
    <dbReference type="NCBI Taxonomy" id="47803"/>
    <lineage>
        <taxon>Eukaryota</taxon>
        <taxon>Fungi</taxon>
        <taxon>Dikarya</taxon>
        <taxon>Ascomycota</taxon>
        <taxon>Pezizomycotina</taxon>
        <taxon>Sordariomycetes</taxon>
        <taxon>Hypocreomycetidae</taxon>
        <taxon>Hypocreales</taxon>
        <taxon>Nectriaceae</taxon>
        <taxon>Fusarium</taxon>
        <taxon>Fusarium fujikuroi species complex</taxon>
    </lineage>
</organism>
<dbReference type="OrthoDB" id="5154134at2759"/>
<reference evidence="1 2" key="1">
    <citation type="submission" date="2020-05" db="EMBL/GenBank/DDBJ databases">
        <title>Identification and distribution of gene clusters putatively required for synthesis of sphingolipid metabolism inhibitors in phylogenetically diverse species of the filamentous fungus Fusarium.</title>
        <authorList>
            <person name="Kim H.-S."/>
            <person name="Busman M."/>
            <person name="Brown D.W."/>
            <person name="Divon H."/>
            <person name="Uhlig S."/>
            <person name="Proctor R.H."/>
        </authorList>
    </citation>
    <scope>NUCLEOTIDE SEQUENCE [LARGE SCALE GENOMIC DNA]</scope>
    <source>
        <strain evidence="1 2">NRRL 13617</strain>
    </source>
</reference>
<dbReference type="AlphaFoldDB" id="A0A8H5NJ46"/>